<keyword evidence="6" id="KW-0067">ATP-binding</keyword>
<proteinExistence type="inferred from homology"/>
<evidence type="ECO:0000256" key="3">
    <source>
        <dbReference type="ARBA" id="ARBA00022448"/>
    </source>
</evidence>
<keyword evidence="7 9" id="KW-1133">Transmembrane helix</keyword>
<dbReference type="PANTHER" id="PTHR48041">
    <property type="entry name" value="ABC TRANSPORTER G FAMILY MEMBER 28"/>
    <property type="match status" value="1"/>
</dbReference>
<dbReference type="GO" id="GO:0005886">
    <property type="term" value="C:plasma membrane"/>
    <property type="evidence" value="ECO:0000318"/>
    <property type="project" value="GO_Central"/>
</dbReference>
<dbReference type="Proteomes" id="UP000036987">
    <property type="component" value="Unassembled WGS sequence"/>
</dbReference>
<dbReference type="InterPro" id="IPR027417">
    <property type="entry name" value="P-loop_NTPase"/>
</dbReference>
<dbReference type="Pfam" id="PF00005">
    <property type="entry name" value="ABC_tran"/>
    <property type="match status" value="1"/>
</dbReference>
<dbReference type="Pfam" id="PF19055">
    <property type="entry name" value="ABC2_membrane_7"/>
    <property type="match status" value="1"/>
</dbReference>
<feature type="transmembrane region" description="Helical" evidence="9">
    <location>
        <begin position="484"/>
        <end position="506"/>
    </location>
</feature>
<dbReference type="InterPro" id="IPR043926">
    <property type="entry name" value="ABCG_dom"/>
</dbReference>
<feature type="transmembrane region" description="Helical" evidence="9">
    <location>
        <begin position="371"/>
        <end position="392"/>
    </location>
</feature>
<dbReference type="Pfam" id="PF01061">
    <property type="entry name" value="ABC2_membrane"/>
    <property type="match status" value="1"/>
</dbReference>
<feature type="transmembrane region" description="Helical" evidence="9">
    <location>
        <begin position="581"/>
        <end position="602"/>
    </location>
</feature>
<dbReference type="OrthoDB" id="620737at2759"/>
<dbReference type="PANTHER" id="PTHR48041:SF22">
    <property type="entry name" value="ABC TRANSPORTER G FAMILY MEMBER 9"/>
    <property type="match status" value="1"/>
</dbReference>
<gene>
    <name evidence="11" type="ORF">ZOSMA_93G00880</name>
</gene>
<evidence type="ECO:0000259" key="10">
    <source>
        <dbReference type="PROSITE" id="PS50893"/>
    </source>
</evidence>
<dbReference type="PROSITE" id="PS50893">
    <property type="entry name" value="ABC_TRANSPORTER_2"/>
    <property type="match status" value="1"/>
</dbReference>
<protein>
    <submittedName>
        <fullName evidence="11">ABC transporter G family member</fullName>
    </submittedName>
</protein>
<dbReference type="CDD" id="cd03213">
    <property type="entry name" value="ABCG_EPDR"/>
    <property type="match status" value="1"/>
</dbReference>
<evidence type="ECO:0000256" key="2">
    <source>
        <dbReference type="ARBA" id="ARBA00005814"/>
    </source>
</evidence>
<keyword evidence="3" id="KW-0813">Transport</keyword>
<organism evidence="11 12">
    <name type="scientific">Zostera marina</name>
    <name type="common">Eelgrass</name>
    <dbReference type="NCBI Taxonomy" id="29655"/>
    <lineage>
        <taxon>Eukaryota</taxon>
        <taxon>Viridiplantae</taxon>
        <taxon>Streptophyta</taxon>
        <taxon>Embryophyta</taxon>
        <taxon>Tracheophyta</taxon>
        <taxon>Spermatophyta</taxon>
        <taxon>Magnoliopsida</taxon>
        <taxon>Liliopsida</taxon>
        <taxon>Zosteraceae</taxon>
        <taxon>Zostera</taxon>
    </lineage>
</organism>
<dbReference type="GO" id="GO:0016887">
    <property type="term" value="F:ATP hydrolysis activity"/>
    <property type="evidence" value="ECO:0007669"/>
    <property type="project" value="InterPro"/>
</dbReference>
<dbReference type="InterPro" id="IPR003593">
    <property type="entry name" value="AAA+_ATPase"/>
</dbReference>
<dbReference type="EMBL" id="LFYR01002156">
    <property type="protein sequence ID" value="KMZ56624.1"/>
    <property type="molecule type" value="Genomic_DNA"/>
</dbReference>
<comment type="similarity">
    <text evidence="2">Belongs to the ABC transporter superfamily. ABCG family. Eye pigment precursor importer (TC 3.A.1.204) subfamily.</text>
</comment>
<dbReference type="AlphaFoldDB" id="A0A0K9NIQ8"/>
<keyword evidence="8 9" id="KW-0472">Membrane</keyword>
<dbReference type="SMART" id="SM00382">
    <property type="entry name" value="AAA"/>
    <property type="match status" value="1"/>
</dbReference>
<dbReference type="SUPFAM" id="SSF52540">
    <property type="entry name" value="P-loop containing nucleoside triphosphate hydrolases"/>
    <property type="match status" value="1"/>
</dbReference>
<reference evidence="12" key="1">
    <citation type="journal article" date="2016" name="Nature">
        <title>The genome of the seagrass Zostera marina reveals angiosperm adaptation to the sea.</title>
        <authorList>
            <person name="Olsen J.L."/>
            <person name="Rouze P."/>
            <person name="Verhelst B."/>
            <person name="Lin Y.-C."/>
            <person name="Bayer T."/>
            <person name="Collen J."/>
            <person name="Dattolo E."/>
            <person name="De Paoli E."/>
            <person name="Dittami S."/>
            <person name="Maumus F."/>
            <person name="Michel G."/>
            <person name="Kersting A."/>
            <person name="Lauritano C."/>
            <person name="Lohaus R."/>
            <person name="Toepel M."/>
            <person name="Tonon T."/>
            <person name="Vanneste K."/>
            <person name="Amirebrahimi M."/>
            <person name="Brakel J."/>
            <person name="Bostroem C."/>
            <person name="Chovatia M."/>
            <person name="Grimwood J."/>
            <person name="Jenkins J.W."/>
            <person name="Jueterbock A."/>
            <person name="Mraz A."/>
            <person name="Stam W.T."/>
            <person name="Tice H."/>
            <person name="Bornberg-Bauer E."/>
            <person name="Green P.J."/>
            <person name="Pearson G.A."/>
            <person name="Procaccini G."/>
            <person name="Duarte C.M."/>
            <person name="Schmutz J."/>
            <person name="Reusch T.B.H."/>
            <person name="Van de Peer Y."/>
        </authorList>
    </citation>
    <scope>NUCLEOTIDE SEQUENCE [LARGE SCALE GENOMIC DNA]</scope>
    <source>
        <strain evidence="12">cv. Finnish</strain>
    </source>
</reference>
<dbReference type="GO" id="GO:0005524">
    <property type="term" value="F:ATP binding"/>
    <property type="evidence" value="ECO:0007669"/>
    <property type="project" value="UniProtKB-KW"/>
</dbReference>
<dbReference type="InterPro" id="IPR013525">
    <property type="entry name" value="ABC2_TM"/>
</dbReference>
<name>A0A0K9NIQ8_ZOSMR</name>
<dbReference type="InterPro" id="IPR017871">
    <property type="entry name" value="ABC_transporter-like_CS"/>
</dbReference>
<dbReference type="Gene3D" id="3.40.50.300">
    <property type="entry name" value="P-loop containing nucleotide triphosphate hydrolases"/>
    <property type="match status" value="1"/>
</dbReference>
<feature type="domain" description="ABC transporter" evidence="10">
    <location>
        <begin position="25"/>
        <end position="271"/>
    </location>
</feature>
<keyword evidence="12" id="KW-1185">Reference proteome</keyword>
<feature type="transmembrane region" description="Helical" evidence="9">
    <location>
        <begin position="446"/>
        <end position="472"/>
    </location>
</feature>
<evidence type="ECO:0000256" key="6">
    <source>
        <dbReference type="ARBA" id="ARBA00022840"/>
    </source>
</evidence>
<feature type="transmembrane region" description="Helical" evidence="9">
    <location>
        <begin position="404"/>
        <end position="426"/>
    </location>
</feature>
<dbReference type="PROSITE" id="PS00211">
    <property type="entry name" value="ABC_TRANSPORTER_1"/>
    <property type="match status" value="1"/>
</dbReference>
<dbReference type="GO" id="GO:0140359">
    <property type="term" value="F:ABC-type transporter activity"/>
    <property type="evidence" value="ECO:0007669"/>
    <property type="project" value="InterPro"/>
</dbReference>
<evidence type="ECO:0000256" key="8">
    <source>
        <dbReference type="ARBA" id="ARBA00023136"/>
    </source>
</evidence>
<dbReference type="InterPro" id="IPR050352">
    <property type="entry name" value="ABCG_transporters"/>
</dbReference>
<evidence type="ECO:0000313" key="12">
    <source>
        <dbReference type="Proteomes" id="UP000036987"/>
    </source>
</evidence>
<dbReference type="OMA" id="DRYRYMS"/>
<sequence length="610" mass="67871">MEMESELELEKTNSFLKKPRRPITIKFEDVMYKIKARKGGNGNRQNILKKVSGIVKPGEMLALLGPSGSGKTTLITALGSRELSGRLSGSITYNNKPFNSSVKRNIGFVTQHDVHYPNLTVSETLRYTALLRLPDTLSRKEKMAMVDEVIESLGLVICRDSVVGGVHVRGVSGGERKRVSIGQELLVNPSLLFLDEPTSGLDSTTAQRIVSMLRDMARNGRTVLMTIHQPSTGIFYMFDKVMLLADGKQIYFGKGSDAMTYFKSIGYAPTMAMNPSDFMLDLANGVSSDESQSTASPDTIKNSLFSAFKTTNRPVLLMEMEEVGGGISDAMSIDGSKTYAQCDEGYGWCTSWWQQFVTLLHRDQKQRKHEIFSFLDILQKSFVTLLAGILWMGSKNNIADQSGLIIFIVSFWAFTQIGLAVLTFPLERDMLEKERSSSMYRLSSYFVAKTLGDIYLDLLLPTVCFTVVYWMAGLRPTAASYFETLSVILLTALVAQGFGLAIGSFVSDMKQATVTGNMLMLFKLLLSGYYLKSVPTLMQWLKYLSFLYHGYKLTMIAQFSMRTHLNPYEESLLEITRGGPIISVAVLLIMLVGSRLLAYLGLMKIGVPKK</sequence>
<dbReference type="FunFam" id="3.40.50.300:FF:000337">
    <property type="entry name" value="ABC transporter G family member 22"/>
    <property type="match status" value="1"/>
</dbReference>
<comment type="caution">
    <text evidence="11">The sequence shown here is derived from an EMBL/GenBank/DDBJ whole genome shotgun (WGS) entry which is preliminary data.</text>
</comment>
<evidence type="ECO:0000256" key="7">
    <source>
        <dbReference type="ARBA" id="ARBA00022989"/>
    </source>
</evidence>
<feature type="transmembrane region" description="Helical" evidence="9">
    <location>
        <begin position="512"/>
        <end position="531"/>
    </location>
</feature>
<dbReference type="STRING" id="29655.A0A0K9NIQ8"/>
<dbReference type="InterPro" id="IPR003439">
    <property type="entry name" value="ABC_transporter-like_ATP-bd"/>
</dbReference>
<dbReference type="GO" id="GO:0042626">
    <property type="term" value="F:ATPase-coupled transmembrane transporter activity"/>
    <property type="evidence" value="ECO:0000318"/>
    <property type="project" value="GO_Central"/>
</dbReference>
<evidence type="ECO:0000256" key="1">
    <source>
        <dbReference type="ARBA" id="ARBA00004141"/>
    </source>
</evidence>
<evidence type="ECO:0000256" key="9">
    <source>
        <dbReference type="SAM" id="Phobius"/>
    </source>
</evidence>
<evidence type="ECO:0000256" key="5">
    <source>
        <dbReference type="ARBA" id="ARBA00022741"/>
    </source>
</evidence>
<keyword evidence="4 9" id="KW-0812">Transmembrane</keyword>
<accession>A0A0K9NIQ8</accession>
<keyword evidence="5" id="KW-0547">Nucleotide-binding</keyword>
<dbReference type="GO" id="GO:0055085">
    <property type="term" value="P:transmembrane transport"/>
    <property type="evidence" value="ECO:0000318"/>
    <property type="project" value="GO_Central"/>
</dbReference>
<evidence type="ECO:0000256" key="4">
    <source>
        <dbReference type="ARBA" id="ARBA00022692"/>
    </source>
</evidence>
<comment type="subcellular location">
    <subcellularLocation>
        <location evidence="1">Membrane</location>
        <topology evidence="1">Multi-pass membrane protein</topology>
    </subcellularLocation>
</comment>
<evidence type="ECO:0000313" key="11">
    <source>
        <dbReference type="EMBL" id="KMZ56624.1"/>
    </source>
</evidence>